<comment type="similarity">
    <text evidence="6">Belongs to the SarZ family.</text>
</comment>
<dbReference type="SMART" id="SM00347">
    <property type="entry name" value="HTH_MARR"/>
    <property type="match status" value="1"/>
</dbReference>
<feature type="domain" description="HTH marR-type" evidence="9">
    <location>
        <begin position="9"/>
        <end position="139"/>
    </location>
</feature>
<organism evidence="10 11">
    <name type="scientific">Oxobacter pfennigii</name>
    <dbReference type="NCBI Taxonomy" id="36849"/>
    <lineage>
        <taxon>Bacteria</taxon>
        <taxon>Bacillati</taxon>
        <taxon>Bacillota</taxon>
        <taxon>Clostridia</taxon>
        <taxon>Eubacteriales</taxon>
        <taxon>Clostridiaceae</taxon>
        <taxon>Oxobacter</taxon>
    </lineage>
</organism>
<name>A0A0P8WLA8_9CLOT</name>
<evidence type="ECO:0000256" key="6">
    <source>
        <dbReference type="ARBA" id="ARBA00046337"/>
    </source>
</evidence>
<evidence type="ECO:0000256" key="4">
    <source>
        <dbReference type="ARBA" id="ARBA00023125"/>
    </source>
</evidence>
<dbReference type="InterPro" id="IPR055166">
    <property type="entry name" value="Transc_reg_Sar_Rot_HTH"/>
</dbReference>
<dbReference type="PANTHER" id="PTHR42756">
    <property type="entry name" value="TRANSCRIPTIONAL REGULATOR, MARR"/>
    <property type="match status" value="1"/>
</dbReference>
<dbReference type="OrthoDB" id="9806864at2"/>
<keyword evidence="11" id="KW-1185">Reference proteome</keyword>
<keyword evidence="3" id="KW-0805">Transcription regulation</keyword>
<dbReference type="Proteomes" id="UP000050326">
    <property type="component" value="Unassembled WGS sequence"/>
</dbReference>
<dbReference type="GO" id="GO:0003677">
    <property type="term" value="F:DNA binding"/>
    <property type="evidence" value="ECO:0007669"/>
    <property type="project" value="UniProtKB-KW"/>
</dbReference>
<evidence type="ECO:0000256" key="2">
    <source>
        <dbReference type="ARBA" id="ARBA00022490"/>
    </source>
</evidence>
<dbReference type="STRING" id="36849.OXPF_31940"/>
<keyword evidence="2" id="KW-0963">Cytoplasm</keyword>
<dbReference type="PRINTS" id="PR00598">
    <property type="entry name" value="HTHMARR"/>
</dbReference>
<dbReference type="AlphaFoldDB" id="A0A0P8WLA8"/>
<protein>
    <recommendedName>
        <fullName evidence="7">HTH-type transcriptional regulator SarZ</fullName>
    </recommendedName>
    <alternativeName>
        <fullName evidence="8">Staphylococcal accessory regulator Z</fullName>
    </alternativeName>
</protein>
<gene>
    <name evidence="10" type="primary">ohrR_5</name>
    <name evidence="10" type="ORF">OXPF_31940</name>
</gene>
<dbReference type="InterPro" id="IPR000835">
    <property type="entry name" value="HTH_MarR-typ"/>
</dbReference>
<dbReference type="InterPro" id="IPR036390">
    <property type="entry name" value="WH_DNA-bd_sf"/>
</dbReference>
<keyword evidence="5" id="KW-0804">Transcription</keyword>
<dbReference type="GO" id="GO:0003700">
    <property type="term" value="F:DNA-binding transcription factor activity"/>
    <property type="evidence" value="ECO:0007669"/>
    <property type="project" value="InterPro"/>
</dbReference>
<dbReference type="PANTHER" id="PTHR42756:SF1">
    <property type="entry name" value="TRANSCRIPTIONAL REPRESSOR OF EMRAB OPERON"/>
    <property type="match status" value="1"/>
</dbReference>
<dbReference type="EMBL" id="LKET01000041">
    <property type="protein sequence ID" value="KPU43180.1"/>
    <property type="molecule type" value="Genomic_DNA"/>
</dbReference>
<comment type="subcellular location">
    <subcellularLocation>
        <location evidence="1">Cytoplasm</location>
    </subcellularLocation>
</comment>
<evidence type="ECO:0000256" key="5">
    <source>
        <dbReference type="ARBA" id="ARBA00023163"/>
    </source>
</evidence>
<evidence type="ECO:0000313" key="10">
    <source>
        <dbReference type="EMBL" id="KPU43180.1"/>
    </source>
</evidence>
<dbReference type="FunFam" id="1.10.10.10:FF:000163">
    <property type="entry name" value="MarR family transcriptional regulator"/>
    <property type="match status" value="1"/>
</dbReference>
<dbReference type="PATRIC" id="fig|36849.3.peg.3382"/>
<evidence type="ECO:0000256" key="8">
    <source>
        <dbReference type="ARBA" id="ARBA00047207"/>
    </source>
</evidence>
<dbReference type="Pfam" id="PF22381">
    <property type="entry name" value="Staph_reg_Sar_Rot"/>
    <property type="match status" value="1"/>
</dbReference>
<keyword evidence="4" id="KW-0238">DNA-binding</keyword>
<sequence length="144" mass="16419">MNYDVLKLENQLCFPIYACSREVVKKYKPFLDEIGLTYTQYIVMMVLWEKKSINVKSLGECLYLDSGTLTPLLKKLESNGFISRIRSAEDERNLIVTITDKGEGLKVKAVEIPFKLASCLNLSPEEAKLLYSLLYKILGNSKEV</sequence>
<dbReference type="GO" id="GO:0005737">
    <property type="term" value="C:cytoplasm"/>
    <property type="evidence" value="ECO:0007669"/>
    <property type="project" value="UniProtKB-SubCell"/>
</dbReference>
<comment type="caution">
    <text evidence="10">The sequence shown here is derived from an EMBL/GenBank/DDBJ whole genome shotgun (WGS) entry which is preliminary data.</text>
</comment>
<evidence type="ECO:0000256" key="3">
    <source>
        <dbReference type="ARBA" id="ARBA00023015"/>
    </source>
</evidence>
<evidence type="ECO:0000259" key="9">
    <source>
        <dbReference type="PROSITE" id="PS50995"/>
    </source>
</evidence>
<dbReference type="Gene3D" id="1.10.10.10">
    <property type="entry name" value="Winged helix-like DNA-binding domain superfamily/Winged helix DNA-binding domain"/>
    <property type="match status" value="1"/>
</dbReference>
<accession>A0A0P8WLA8</accession>
<evidence type="ECO:0000256" key="1">
    <source>
        <dbReference type="ARBA" id="ARBA00004496"/>
    </source>
</evidence>
<evidence type="ECO:0000256" key="7">
    <source>
        <dbReference type="ARBA" id="ARBA00047188"/>
    </source>
</evidence>
<dbReference type="RefSeq" id="WP_054876193.1">
    <property type="nucleotide sequence ID" value="NZ_LKET01000041.1"/>
</dbReference>
<dbReference type="PROSITE" id="PS50995">
    <property type="entry name" value="HTH_MARR_2"/>
    <property type="match status" value="1"/>
</dbReference>
<evidence type="ECO:0000313" key="11">
    <source>
        <dbReference type="Proteomes" id="UP000050326"/>
    </source>
</evidence>
<reference evidence="10 11" key="1">
    <citation type="submission" date="2015-09" db="EMBL/GenBank/DDBJ databases">
        <title>Genome sequence of Oxobacter pfennigii DSM 3222.</title>
        <authorList>
            <person name="Poehlein A."/>
            <person name="Bengelsdorf F.R."/>
            <person name="Schiel-Bengelsdorf B."/>
            <person name="Duerre P."/>
            <person name="Daniel R."/>
        </authorList>
    </citation>
    <scope>NUCLEOTIDE SEQUENCE [LARGE SCALE GENOMIC DNA]</scope>
    <source>
        <strain evidence="10 11">DSM 3222</strain>
    </source>
</reference>
<dbReference type="SUPFAM" id="SSF46785">
    <property type="entry name" value="Winged helix' DNA-binding domain"/>
    <property type="match status" value="1"/>
</dbReference>
<dbReference type="InterPro" id="IPR036388">
    <property type="entry name" value="WH-like_DNA-bd_sf"/>
</dbReference>
<proteinExistence type="inferred from homology"/>